<dbReference type="InterPro" id="IPR003819">
    <property type="entry name" value="TauD/TfdA-like"/>
</dbReference>
<evidence type="ECO:0000256" key="5">
    <source>
        <dbReference type="ARBA" id="ARBA00023002"/>
    </source>
</evidence>
<dbReference type="Proteomes" id="UP000192578">
    <property type="component" value="Unassembled WGS sequence"/>
</dbReference>
<dbReference type="GO" id="GO:0006790">
    <property type="term" value="P:sulfur compound metabolic process"/>
    <property type="evidence" value="ECO:0007669"/>
    <property type="project" value="TreeGrafter"/>
</dbReference>
<dbReference type="PANTHER" id="PTHR30468:SF1">
    <property type="entry name" value="ALPHA-KETOGLUTARATE-DEPENDENT SULFONATE DIOXYGENASE"/>
    <property type="match status" value="1"/>
</dbReference>
<keyword evidence="5" id="KW-0560">Oxidoreductase</keyword>
<evidence type="ECO:0000256" key="6">
    <source>
        <dbReference type="ARBA" id="ARBA00023004"/>
    </source>
</evidence>
<keyword evidence="9" id="KW-1185">Reference proteome</keyword>
<dbReference type="SUPFAM" id="SSF51197">
    <property type="entry name" value="Clavaminate synthase-like"/>
    <property type="match status" value="1"/>
</dbReference>
<dbReference type="OrthoDB" id="10257314at2759"/>
<dbReference type="InterPro" id="IPR042098">
    <property type="entry name" value="TauD-like_sf"/>
</dbReference>
<dbReference type="EMBL" id="MTYJ01000050">
    <property type="protein sequence ID" value="OQV18366.1"/>
    <property type="molecule type" value="Genomic_DNA"/>
</dbReference>
<evidence type="ECO:0000256" key="1">
    <source>
        <dbReference type="ARBA" id="ARBA00001954"/>
    </source>
</evidence>
<evidence type="ECO:0000256" key="3">
    <source>
        <dbReference type="ARBA" id="ARBA00022723"/>
    </source>
</evidence>
<gene>
    <name evidence="8" type="ORF">BV898_07569</name>
</gene>
<proteinExistence type="inferred from homology"/>
<dbReference type="PANTHER" id="PTHR30468">
    <property type="entry name" value="ALPHA-KETOGLUTARATE-DEPENDENT SULFONATE DIOXYGENASE"/>
    <property type="match status" value="1"/>
</dbReference>
<dbReference type="GO" id="GO:0016706">
    <property type="term" value="F:2-oxoglutarate-dependent dioxygenase activity"/>
    <property type="evidence" value="ECO:0007669"/>
    <property type="project" value="TreeGrafter"/>
</dbReference>
<dbReference type="NCBIfam" id="NF007104">
    <property type="entry name" value="PRK09553.1"/>
    <property type="match status" value="1"/>
</dbReference>
<evidence type="ECO:0000313" key="8">
    <source>
        <dbReference type="EMBL" id="OQV18366.1"/>
    </source>
</evidence>
<name>A0A1W0WT41_HYPEX</name>
<dbReference type="FunFam" id="3.60.130.10:FF:000002">
    <property type="entry name" value="Alpha-ketoglutarate-dependent taurine dioxygenase"/>
    <property type="match status" value="1"/>
</dbReference>
<keyword evidence="6" id="KW-0408">Iron</keyword>
<feature type="domain" description="TauD/TfdA-like" evidence="7">
    <location>
        <begin position="10"/>
        <end position="271"/>
    </location>
</feature>
<organism evidence="8 9">
    <name type="scientific">Hypsibius exemplaris</name>
    <name type="common">Freshwater tardigrade</name>
    <dbReference type="NCBI Taxonomy" id="2072580"/>
    <lineage>
        <taxon>Eukaryota</taxon>
        <taxon>Metazoa</taxon>
        <taxon>Ecdysozoa</taxon>
        <taxon>Tardigrada</taxon>
        <taxon>Eutardigrada</taxon>
        <taxon>Parachela</taxon>
        <taxon>Hypsibioidea</taxon>
        <taxon>Hypsibiidae</taxon>
        <taxon>Hypsibius</taxon>
    </lineage>
</organism>
<keyword evidence="3" id="KW-0479">Metal-binding</keyword>
<dbReference type="Gene3D" id="3.60.130.10">
    <property type="entry name" value="Clavaminate synthase-like"/>
    <property type="match status" value="1"/>
</dbReference>
<dbReference type="GO" id="GO:0005737">
    <property type="term" value="C:cytoplasm"/>
    <property type="evidence" value="ECO:0007669"/>
    <property type="project" value="TreeGrafter"/>
</dbReference>
<protein>
    <submittedName>
        <fullName evidence="8">Alpha-ketoglutarate-dependent taurine dioxygenase</fullName>
    </submittedName>
</protein>
<evidence type="ECO:0000313" key="9">
    <source>
        <dbReference type="Proteomes" id="UP000192578"/>
    </source>
</evidence>
<evidence type="ECO:0000256" key="2">
    <source>
        <dbReference type="ARBA" id="ARBA00005896"/>
    </source>
</evidence>
<evidence type="ECO:0000256" key="4">
    <source>
        <dbReference type="ARBA" id="ARBA00022964"/>
    </source>
</evidence>
<sequence>MAAVQGPIVIKQLAPAIGAIIEGVDLAKPMDQETQDQITEALLTYKVIFFQKQDMTPQQHRDFAKRFGELHIHPFYPNVDDAPEIIILDTHAKNIPDNDNWHTDVTCIKTPPMGSILMARMLPPCGGDTSWSCNITAYNALSAPLQKLLDGLTAFHDFRKSFPVERYGNEEKWAEAVKNTPPTVHPVVRVHPVTGKKGLFVNSGFTTRIVELTKGESDLLLEYLFAHSGRPEFTVRWRWSVGDVAFWDNRLTQHYALADYMPHRRIMNRATVLGDVPKGPLS</sequence>
<keyword evidence="4 8" id="KW-0223">Dioxygenase</keyword>
<reference evidence="9" key="1">
    <citation type="submission" date="2017-01" db="EMBL/GenBank/DDBJ databases">
        <title>Comparative genomics of anhydrobiosis in the tardigrade Hypsibius dujardini.</title>
        <authorList>
            <person name="Yoshida Y."/>
            <person name="Koutsovoulos G."/>
            <person name="Laetsch D."/>
            <person name="Stevens L."/>
            <person name="Kumar S."/>
            <person name="Horikawa D."/>
            <person name="Ishino K."/>
            <person name="Komine S."/>
            <person name="Tomita M."/>
            <person name="Blaxter M."/>
            <person name="Arakawa K."/>
        </authorList>
    </citation>
    <scope>NUCLEOTIDE SEQUENCE [LARGE SCALE GENOMIC DNA]</scope>
    <source>
        <strain evidence="9">Z151</strain>
    </source>
</reference>
<dbReference type="AlphaFoldDB" id="A0A1W0WT41"/>
<dbReference type="InterPro" id="IPR051323">
    <property type="entry name" value="AtsK-like"/>
</dbReference>
<comment type="similarity">
    <text evidence="2">Belongs to the TfdA dioxygenase family.</text>
</comment>
<comment type="cofactor">
    <cofactor evidence="1">
        <name>Fe(2+)</name>
        <dbReference type="ChEBI" id="CHEBI:29033"/>
    </cofactor>
</comment>
<dbReference type="Pfam" id="PF02668">
    <property type="entry name" value="TauD"/>
    <property type="match status" value="1"/>
</dbReference>
<comment type="caution">
    <text evidence="8">The sequence shown here is derived from an EMBL/GenBank/DDBJ whole genome shotgun (WGS) entry which is preliminary data.</text>
</comment>
<accession>A0A1W0WT41</accession>
<dbReference type="GO" id="GO:0046872">
    <property type="term" value="F:metal ion binding"/>
    <property type="evidence" value="ECO:0007669"/>
    <property type="project" value="UniProtKB-KW"/>
</dbReference>
<evidence type="ECO:0000259" key="7">
    <source>
        <dbReference type="Pfam" id="PF02668"/>
    </source>
</evidence>